<evidence type="ECO:0000313" key="1">
    <source>
        <dbReference type="EMBL" id="MDM7647498.1"/>
    </source>
</evidence>
<organism evidence="1 2">
    <name type="scientific">Leuconostoc falkenbergense</name>
    <dbReference type="NCBI Taxonomy" id="2766470"/>
    <lineage>
        <taxon>Bacteria</taxon>
        <taxon>Bacillati</taxon>
        <taxon>Bacillota</taxon>
        <taxon>Bacilli</taxon>
        <taxon>Lactobacillales</taxon>
        <taxon>Lactobacillaceae</taxon>
        <taxon>Leuconostoc</taxon>
    </lineage>
</organism>
<dbReference type="Proteomes" id="UP001242903">
    <property type="component" value="Unassembled WGS sequence"/>
</dbReference>
<reference evidence="1 2" key="1">
    <citation type="submission" date="2023-06" db="EMBL/GenBank/DDBJ databases">
        <title>Draft Genome Sequences of lactic acid bacteria strains isolated from fermented milk products.</title>
        <authorList>
            <person name="Elcheninov A.G."/>
            <person name="Klyukina A."/>
            <person name="Zayulina K.S."/>
            <person name="Gavirova L.A."/>
            <person name="Shcherbakova P.A."/>
            <person name="Shestakov A.I."/>
            <person name="Kublanov I.V."/>
            <person name="Kochetkova T.V."/>
        </authorList>
    </citation>
    <scope>NUCLEOTIDE SEQUENCE [LARGE SCALE GENOMIC DNA]</scope>
    <source>
        <strain evidence="1 2">TOM.81</strain>
    </source>
</reference>
<dbReference type="EMBL" id="JAUCAQ010000037">
    <property type="protein sequence ID" value="MDM7647498.1"/>
    <property type="molecule type" value="Genomic_DNA"/>
</dbReference>
<accession>A0ABT7S1N9</accession>
<comment type="caution">
    <text evidence="1">The sequence shown here is derived from an EMBL/GenBank/DDBJ whole genome shotgun (WGS) entry which is preliminary data.</text>
</comment>
<keyword evidence="2" id="KW-1185">Reference proteome</keyword>
<name>A0ABT7S1N9_9LACO</name>
<dbReference type="RefSeq" id="WP_289457236.1">
    <property type="nucleotide sequence ID" value="NZ_JAUCAQ010000037.1"/>
</dbReference>
<sequence>MAYQSKSAKLLNSPYRFTHRIKATESKRVDYPNGMSGSVQVETWNRPAALYSTNMTSVASIEIYNAKYDIMFAVRKINDDPLDKLNFDTTKIFHLDDDKDTKYTIKNIQRATEPNGYHVITLTTNADSSTTTSSSGSGYGSYGY</sequence>
<proteinExistence type="predicted"/>
<protein>
    <submittedName>
        <fullName evidence="1">Uncharacterized protein</fullName>
    </submittedName>
</protein>
<evidence type="ECO:0000313" key="2">
    <source>
        <dbReference type="Proteomes" id="UP001242903"/>
    </source>
</evidence>
<gene>
    <name evidence="1" type="ORF">QUE93_10815</name>
</gene>